<evidence type="ECO:0000259" key="5">
    <source>
        <dbReference type="Pfam" id="PF26640"/>
    </source>
</evidence>
<dbReference type="InterPro" id="IPR058525">
    <property type="entry name" value="DUF8212"/>
</dbReference>
<feature type="coiled-coil region" evidence="2">
    <location>
        <begin position="558"/>
        <end position="613"/>
    </location>
</feature>
<dbReference type="InterPro" id="IPR036770">
    <property type="entry name" value="Ankyrin_rpt-contain_sf"/>
</dbReference>
<dbReference type="InterPro" id="IPR044034">
    <property type="entry name" value="NAC-like_UBA"/>
</dbReference>
<keyword evidence="7" id="KW-1185">Reference proteome</keyword>
<feature type="repeat" description="ANK" evidence="1">
    <location>
        <begin position="802"/>
        <end position="834"/>
    </location>
</feature>
<evidence type="ECO:0000256" key="2">
    <source>
        <dbReference type="SAM" id="Coils"/>
    </source>
</evidence>
<proteinExistence type="predicted"/>
<feature type="domain" description="DUF8212" evidence="5">
    <location>
        <begin position="247"/>
        <end position="284"/>
    </location>
</feature>
<dbReference type="EMBL" id="QLNT01000003">
    <property type="protein sequence ID" value="KAF3075870.1"/>
    <property type="molecule type" value="Genomic_DNA"/>
</dbReference>
<dbReference type="Pfam" id="PF26640">
    <property type="entry name" value="DUF8212"/>
    <property type="match status" value="1"/>
</dbReference>
<protein>
    <recommendedName>
        <fullName evidence="8">Heterokaryon incompatibility domain-containing protein</fullName>
    </recommendedName>
</protein>
<keyword evidence="1" id="KW-0040">ANK repeat</keyword>
<dbReference type="CDD" id="cd14358">
    <property type="entry name" value="UBA_NAC_euk"/>
    <property type="match status" value="1"/>
</dbReference>
<feature type="repeat" description="ANK" evidence="1">
    <location>
        <begin position="670"/>
        <end position="702"/>
    </location>
</feature>
<evidence type="ECO:0000313" key="7">
    <source>
        <dbReference type="Proteomes" id="UP000801864"/>
    </source>
</evidence>
<feature type="repeat" description="ANK" evidence="1">
    <location>
        <begin position="703"/>
        <end position="735"/>
    </location>
</feature>
<dbReference type="PROSITE" id="PS50297">
    <property type="entry name" value="ANK_REP_REGION"/>
    <property type="match status" value="6"/>
</dbReference>
<feature type="repeat" description="ANK" evidence="1">
    <location>
        <begin position="736"/>
        <end position="768"/>
    </location>
</feature>
<dbReference type="AlphaFoldDB" id="A0A9P5CFP8"/>
<dbReference type="InterPro" id="IPR002110">
    <property type="entry name" value="Ankyrin_rpt"/>
</dbReference>
<dbReference type="Pfam" id="PF12796">
    <property type="entry name" value="Ank_2"/>
    <property type="match status" value="3"/>
</dbReference>
<comment type="caution">
    <text evidence="6">The sequence shown here is derived from an EMBL/GenBank/DDBJ whole genome shotgun (WGS) entry which is preliminary data.</text>
</comment>
<dbReference type="Proteomes" id="UP000801864">
    <property type="component" value="Unassembled WGS sequence"/>
</dbReference>
<gene>
    <name evidence="6" type="ORF">CFAM422_002410</name>
</gene>
<dbReference type="SMART" id="SM00248">
    <property type="entry name" value="ANK"/>
    <property type="match status" value="8"/>
</dbReference>
<feature type="domain" description="Nascent polypeptide-associated complex subunit alpha-like UBA" evidence="4">
    <location>
        <begin position="938"/>
        <end position="973"/>
    </location>
</feature>
<dbReference type="PRINTS" id="PR01415">
    <property type="entry name" value="ANKYRIN"/>
</dbReference>
<accession>A0A9P5CFP8</accession>
<dbReference type="Pfam" id="PF06985">
    <property type="entry name" value="HET"/>
    <property type="match status" value="1"/>
</dbReference>
<dbReference type="Gene3D" id="1.10.8.10">
    <property type="entry name" value="DNA helicase RuvA subunit, C-terminal domain"/>
    <property type="match status" value="1"/>
</dbReference>
<evidence type="ECO:0000259" key="3">
    <source>
        <dbReference type="Pfam" id="PF06985"/>
    </source>
</evidence>
<dbReference type="SUPFAM" id="SSF48403">
    <property type="entry name" value="Ankyrin repeat"/>
    <property type="match status" value="1"/>
</dbReference>
<dbReference type="PANTHER" id="PTHR10622:SF10">
    <property type="entry name" value="HET DOMAIN-CONTAINING PROTEIN"/>
    <property type="match status" value="1"/>
</dbReference>
<dbReference type="PROSITE" id="PS50088">
    <property type="entry name" value="ANK_REPEAT"/>
    <property type="match status" value="6"/>
</dbReference>
<feature type="domain" description="Heterokaryon incompatibility" evidence="3">
    <location>
        <begin position="22"/>
        <end position="110"/>
    </location>
</feature>
<organism evidence="6 7">
    <name type="scientific">Trichoderma lentiforme</name>
    <dbReference type="NCBI Taxonomy" id="1567552"/>
    <lineage>
        <taxon>Eukaryota</taxon>
        <taxon>Fungi</taxon>
        <taxon>Dikarya</taxon>
        <taxon>Ascomycota</taxon>
        <taxon>Pezizomycotina</taxon>
        <taxon>Sordariomycetes</taxon>
        <taxon>Hypocreomycetidae</taxon>
        <taxon>Hypocreales</taxon>
        <taxon>Hypocreaceae</taxon>
        <taxon>Trichoderma</taxon>
    </lineage>
</organism>
<name>A0A9P5CFP8_9HYPO</name>
<feature type="repeat" description="ANK" evidence="1">
    <location>
        <begin position="769"/>
        <end position="801"/>
    </location>
</feature>
<evidence type="ECO:0000313" key="6">
    <source>
        <dbReference type="EMBL" id="KAF3075870.1"/>
    </source>
</evidence>
<dbReference type="Pfam" id="PF19026">
    <property type="entry name" value="UBA_HYPK"/>
    <property type="match status" value="1"/>
</dbReference>
<evidence type="ECO:0008006" key="8">
    <source>
        <dbReference type="Google" id="ProtNLM"/>
    </source>
</evidence>
<evidence type="ECO:0000259" key="4">
    <source>
        <dbReference type="Pfam" id="PF19026"/>
    </source>
</evidence>
<keyword evidence="2" id="KW-0175">Coiled coil</keyword>
<dbReference type="PANTHER" id="PTHR10622">
    <property type="entry name" value="HET DOMAIN-CONTAINING PROTEIN"/>
    <property type="match status" value="1"/>
</dbReference>
<feature type="repeat" description="ANK" evidence="1">
    <location>
        <begin position="835"/>
        <end position="867"/>
    </location>
</feature>
<dbReference type="Gene3D" id="1.25.40.20">
    <property type="entry name" value="Ankyrin repeat-containing domain"/>
    <property type="match status" value="3"/>
</dbReference>
<dbReference type="InterPro" id="IPR010730">
    <property type="entry name" value="HET"/>
</dbReference>
<reference evidence="6 7" key="1">
    <citation type="submission" date="2018-06" db="EMBL/GenBank/DDBJ databases">
        <title>Genome analysis of cellulolytic fungus Trichoderma lentiforme CFAM-422.</title>
        <authorList>
            <person name="Steindorff A.S."/>
            <person name="Formighieri E.F."/>
            <person name="Midorikawa G.E.O."/>
            <person name="Tamietti M.S."/>
            <person name="Ramos E.Z."/>
            <person name="Silva A.S."/>
            <person name="Bon E.P.S."/>
            <person name="Mendes T.D."/>
            <person name="Damaso M.C.T."/>
            <person name="Favaro L.C.L."/>
        </authorList>
    </citation>
    <scope>NUCLEOTIDE SEQUENCE [LARGE SCALE GENOMIC DNA]</scope>
    <source>
        <strain evidence="6 7">CFAM-422</strain>
    </source>
</reference>
<sequence length="975" mass="108050">MRLINVKTFKLEEFLDYLAPPYAILSHTWGDDSEELSFRDVEDGNINKLGIGSVKFRGCCRQAAEDGLGYAWIDTCCIDKTNLVELSEAINSMFRWYQRASICYAFLSDVPGDEDFRETGSKFHSSRWFQRGWTLQELLAPKAMRFYGAISTYGPQAFGPQAFGDTVGVQEWHLLGKRGNMSTTIASITGIPRQYLLGITALHTASVAQRMSWAAHRDTKRKEDLAYCLLGIFNITMPMIYGEGGEQAFFRLQEQIMKVTRDDSILAWGLGTNDSSTNNTGNTTAGRIMAKAPADFAQSGKIIRRDQTLKYTSSVDMSGGSIQAHLPLHTTPTGQIIGFLSCGPENNSQQVVGIPLIELSVGSSDEYARPRGYNSSLYPITVAATEPKPIRIKHDNQENIPVDVGGLFFHYEDDDFTDINLKIIDVAPRSYWDEERALIMSTPIAHDGAVGQILIRLRHDTQDSKDFVVVLEYKKESPDTRVECLLLICSRNLLFEELVSYLPSMMQKLDGKRRAKNELLSLTIALERVERQPIFVIRPELVVDGVFTTIDATVELGDKKLIRESLQLLEENEEIERESNELEDQMNSCDTSLNEIKKEQETILAKLKELEMRQKALIAKEAEYTGRRTEITTKQDEVKMKLGGLSTHWENIQERWDTLGQDEKLRCTLPGTTVLQWAAAKGLIEVVKQRLEDGADVNGSDQDGCTPLMTASIGGQFEVATLLIEHGARIDAQTRKDETALTAAAASGCVELVQLLIDQGADVEGRGNPEGTPLQTAAFYGHADVVRLLLDHGAQIEAGAGANRTALLLASEQGYIDVVQLLLDKGADMEAKDGSGVTALVAAFNGDKKDVIKLLINRGAQVDACDEDGKTMLIRASAGGDTEMVEQLLAIGEINLNHRDKEGRTALEWATQNSHEAIVQLLSDAEKDDREKVDAEGLENKDIELVMREANVSYKKAVKALREHDGDIVDAIMLL</sequence>
<evidence type="ECO:0000256" key="1">
    <source>
        <dbReference type="PROSITE-ProRule" id="PRU00023"/>
    </source>
</evidence>